<sequence>MRNGKNKVYFILLLLSLFHFCNRNFGNTKEWLSVLAMDEAPKVVSFSPTSGSHIINSQPEISVLWNQPMEIQSCVSAFSLDPAVKGNFETTDISLRFLPNQELPAGGYVIRLTKQCENKKGKDLDRVYSIPFRVLEKEKPTEPKLNSLYIATGNANECLSGGNFVNRIQTVAESVCNGTPGPPQMRLVFNEPMERTNLALALRFEPFLSFRLDWETENEVLIQFDTYLSTMTRYQFLLPSGVPALNGSKTSEPLRLDFFVGEGIPEPNVIGFGLASQNCGINIQELGSALASRWDSNHCFWSTGLPILSPENYHFRGGDDGTGNSGISSACSDVNTDNFRIFFNQYMDTTSVISATRLSKISPPSANIRLSSWEWSHCQTEPPYGCRQLTYSFAESEASCNGSLFGNQTTGGDFNLANSSSAPNFYPFYEFRLDSDAKSSSGKRMSQAFVIQMEAK</sequence>
<dbReference type="RefSeq" id="WP_135620966.1">
    <property type="nucleotide sequence ID" value="NZ_RQGG01000050.1"/>
</dbReference>
<accession>A0A4V3JPS5</accession>
<gene>
    <name evidence="1" type="ORF">EHQ59_16575</name>
</gene>
<name>A0A4V3JPS5_9LEPT</name>
<dbReference type="OrthoDB" id="343030at2"/>
<keyword evidence="2" id="KW-1185">Reference proteome</keyword>
<protein>
    <submittedName>
        <fullName evidence="1">Ig-like protein</fullName>
    </submittedName>
</protein>
<organism evidence="1 2">
    <name type="scientific">Leptospira kemamanensis</name>
    <dbReference type="NCBI Taxonomy" id="2484942"/>
    <lineage>
        <taxon>Bacteria</taxon>
        <taxon>Pseudomonadati</taxon>
        <taxon>Spirochaetota</taxon>
        <taxon>Spirochaetia</taxon>
        <taxon>Leptospirales</taxon>
        <taxon>Leptospiraceae</taxon>
        <taxon>Leptospira</taxon>
    </lineage>
</organism>
<dbReference type="AlphaFoldDB" id="A0A4V3JPS5"/>
<dbReference type="EMBL" id="RQGG01000050">
    <property type="protein sequence ID" value="TGL47239.1"/>
    <property type="molecule type" value="Genomic_DNA"/>
</dbReference>
<proteinExistence type="predicted"/>
<evidence type="ECO:0000313" key="2">
    <source>
        <dbReference type="Proteomes" id="UP000297609"/>
    </source>
</evidence>
<comment type="caution">
    <text evidence="1">The sequence shown here is derived from an EMBL/GenBank/DDBJ whole genome shotgun (WGS) entry which is preliminary data.</text>
</comment>
<dbReference type="Proteomes" id="UP000297609">
    <property type="component" value="Unassembled WGS sequence"/>
</dbReference>
<evidence type="ECO:0000313" key="1">
    <source>
        <dbReference type="EMBL" id="TGL47239.1"/>
    </source>
</evidence>
<reference evidence="1" key="1">
    <citation type="journal article" date="2019" name="PLoS Negl. Trop. Dis.">
        <title>Revisiting the worldwide diversity of Leptospira species in the environment.</title>
        <authorList>
            <person name="Vincent A.T."/>
            <person name="Schiettekatte O."/>
            <person name="Bourhy P."/>
            <person name="Veyrier F.J."/>
            <person name="Picardeau M."/>
        </authorList>
    </citation>
    <scope>NUCLEOTIDE SEQUENCE [LARGE SCALE GENOMIC DNA]</scope>
    <source>
        <strain evidence="1">201702454</strain>
    </source>
</reference>